<dbReference type="EMBL" id="JAUSUG010000003">
    <property type="protein sequence ID" value="MDQ0253834.1"/>
    <property type="molecule type" value="Genomic_DNA"/>
</dbReference>
<evidence type="ECO:0008006" key="3">
    <source>
        <dbReference type="Google" id="ProtNLM"/>
    </source>
</evidence>
<evidence type="ECO:0000313" key="1">
    <source>
        <dbReference type="EMBL" id="MDQ0253834.1"/>
    </source>
</evidence>
<name>A0ABT9ZRK7_9BACI</name>
<sequence length="169" mass="19618">MKWSVQQLLTYKEKGLHIDESVDVSEIKKIDREIRDITPVRVIGDARIMKQSVTFRLVISGSMTLPCARTLNDVEYPFNIEAVEIFQLDEMAVFDEEDEVHKVKGNTVDLFPYVLERILLEKPLRVFSNEDEGLAPASGKDWELQTKEEDSVKIDPRLKELEKFFDETK</sequence>
<gene>
    <name evidence="1" type="ORF">J2S74_001206</name>
</gene>
<organism evidence="1 2">
    <name type="scientific">Evansella vedderi</name>
    <dbReference type="NCBI Taxonomy" id="38282"/>
    <lineage>
        <taxon>Bacteria</taxon>
        <taxon>Bacillati</taxon>
        <taxon>Bacillota</taxon>
        <taxon>Bacilli</taxon>
        <taxon>Bacillales</taxon>
        <taxon>Bacillaceae</taxon>
        <taxon>Evansella</taxon>
    </lineage>
</organism>
<reference evidence="1 2" key="1">
    <citation type="submission" date="2023-07" db="EMBL/GenBank/DDBJ databases">
        <title>Genomic Encyclopedia of Type Strains, Phase IV (KMG-IV): sequencing the most valuable type-strain genomes for metagenomic binning, comparative biology and taxonomic classification.</title>
        <authorList>
            <person name="Goeker M."/>
        </authorList>
    </citation>
    <scope>NUCLEOTIDE SEQUENCE [LARGE SCALE GENOMIC DNA]</scope>
    <source>
        <strain evidence="1 2">DSM 9768</strain>
    </source>
</reference>
<dbReference type="Pfam" id="PF02620">
    <property type="entry name" value="YceD"/>
    <property type="match status" value="1"/>
</dbReference>
<accession>A0ABT9ZRK7</accession>
<dbReference type="Proteomes" id="UP001230005">
    <property type="component" value="Unassembled WGS sequence"/>
</dbReference>
<keyword evidence="2" id="KW-1185">Reference proteome</keyword>
<dbReference type="RefSeq" id="WP_307323003.1">
    <property type="nucleotide sequence ID" value="NZ_JAUSUG010000003.1"/>
</dbReference>
<proteinExistence type="predicted"/>
<protein>
    <recommendedName>
        <fullName evidence="3">DUF177 domain-containing protein</fullName>
    </recommendedName>
</protein>
<comment type="caution">
    <text evidence="1">The sequence shown here is derived from an EMBL/GenBank/DDBJ whole genome shotgun (WGS) entry which is preliminary data.</text>
</comment>
<evidence type="ECO:0000313" key="2">
    <source>
        <dbReference type="Proteomes" id="UP001230005"/>
    </source>
</evidence>
<dbReference type="InterPro" id="IPR003772">
    <property type="entry name" value="YceD"/>
</dbReference>